<dbReference type="Gene3D" id="3.10.10.10">
    <property type="entry name" value="HIV Type 1 Reverse Transcriptase, subunit A, domain 1"/>
    <property type="match status" value="2"/>
</dbReference>
<dbReference type="GO" id="GO:0004519">
    <property type="term" value="F:endonuclease activity"/>
    <property type="evidence" value="ECO:0007669"/>
    <property type="project" value="UniProtKB-KW"/>
</dbReference>
<dbReference type="GO" id="GO:0003676">
    <property type="term" value="F:nucleic acid binding"/>
    <property type="evidence" value="ECO:0007669"/>
    <property type="project" value="InterPro"/>
</dbReference>
<organism evidence="10 11">
    <name type="scientific">Mikania micrantha</name>
    <name type="common">bitter vine</name>
    <dbReference type="NCBI Taxonomy" id="192012"/>
    <lineage>
        <taxon>Eukaryota</taxon>
        <taxon>Viridiplantae</taxon>
        <taxon>Streptophyta</taxon>
        <taxon>Embryophyta</taxon>
        <taxon>Tracheophyta</taxon>
        <taxon>Spermatophyta</taxon>
        <taxon>Magnoliopsida</taxon>
        <taxon>eudicotyledons</taxon>
        <taxon>Gunneridae</taxon>
        <taxon>Pentapetalae</taxon>
        <taxon>asterids</taxon>
        <taxon>campanulids</taxon>
        <taxon>Asterales</taxon>
        <taxon>Asteraceae</taxon>
        <taxon>Asteroideae</taxon>
        <taxon>Heliantheae alliance</taxon>
        <taxon>Eupatorieae</taxon>
        <taxon>Mikania</taxon>
    </lineage>
</organism>
<dbReference type="PANTHER" id="PTHR35046:SF26">
    <property type="entry name" value="RNA-DIRECTED DNA POLYMERASE"/>
    <property type="match status" value="1"/>
</dbReference>
<evidence type="ECO:0000256" key="7">
    <source>
        <dbReference type="SAM" id="MobiDB-lite"/>
    </source>
</evidence>
<dbReference type="GO" id="GO:0016787">
    <property type="term" value="F:hydrolase activity"/>
    <property type="evidence" value="ECO:0007669"/>
    <property type="project" value="UniProtKB-KW"/>
</dbReference>
<dbReference type="GO" id="GO:0003964">
    <property type="term" value="F:RNA-directed DNA polymerase activity"/>
    <property type="evidence" value="ECO:0007669"/>
    <property type="project" value="UniProtKB-KW"/>
</dbReference>
<evidence type="ECO:0000256" key="5">
    <source>
        <dbReference type="ARBA" id="ARBA00022801"/>
    </source>
</evidence>
<dbReference type="SUPFAM" id="SSF56672">
    <property type="entry name" value="DNA/RNA polymerases"/>
    <property type="match status" value="1"/>
</dbReference>
<evidence type="ECO:0000259" key="8">
    <source>
        <dbReference type="Pfam" id="PF00078"/>
    </source>
</evidence>
<proteinExistence type="predicted"/>
<dbReference type="EMBL" id="SZYD01000010">
    <property type="protein sequence ID" value="KAD4982013.1"/>
    <property type="molecule type" value="Genomic_DNA"/>
</dbReference>
<feature type="domain" description="Reverse transcriptase" evidence="8">
    <location>
        <begin position="222"/>
        <end position="304"/>
    </location>
</feature>
<evidence type="ECO:0000256" key="1">
    <source>
        <dbReference type="ARBA" id="ARBA00022679"/>
    </source>
</evidence>
<dbReference type="InterPro" id="IPR036397">
    <property type="entry name" value="RNaseH_sf"/>
</dbReference>
<gene>
    <name evidence="10" type="ORF">E3N88_18684</name>
</gene>
<keyword evidence="6" id="KW-0695">RNA-directed DNA polymerase</keyword>
<dbReference type="InterPro" id="IPR043128">
    <property type="entry name" value="Rev_trsase/Diguanyl_cyclase"/>
</dbReference>
<evidence type="ECO:0000256" key="3">
    <source>
        <dbReference type="ARBA" id="ARBA00022722"/>
    </source>
</evidence>
<reference evidence="10 11" key="1">
    <citation type="submission" date="2019-05" db="EMBL/GenBank/DDBJ databases">
        <title>Mikania micrantha, genome provides insights into the molecular mechanism of rapid growth.</title>
        <authorList>
            <person name="Liu B."/>
        </authorList>
    </citation>
    <scope>NUCLEOTIDE SEQUENCE [LARGE SCALE GENOMIC DNA]</scope>
    <source>
        <strain evidence="10">NLD-2019</strain>
        <tissue evidence="10">Leaf</tissue>
    </source>
</reference>
<comment type="caution">
    <text evidence="10">The sequence shown here is derived from an EMBL/GenBank/DDBJ whole genome shotgun (WGS) entry which is preliminary data.</text>
</comment>
<sequence>MDTRSSSELKKALDNPEAEKREIADQMKKLQEHIRDLTITHRRNHDESSTRSAEDYSRDFEHLLMKCDLPEDDPQTPVRHLGGLEPRIAHVVELHLYSTLEELTMLTHKVDLQQKTRVFPAEIPAGLPPMRLIQHKIDLIPGNKPAYRTKQTLEIQKHVEDLLSKGLIRESVSPCAVPTLLVPKKNGERRMCMDGRAINKITIKYRFPIPRLNDMLDELHGDEWKTAFKTKEGLYEWLVMPFGLSNAPSTFMRLMNHVLKPFLQRFIVVYFDDILVYSKDEVDHQQHLQQLFEVLHQERLYGNKENSIMDPMTELTKLPHFKWNDQAQRAFDELKRQLSTTLVLALPCFDIIFEVECDASGVGIGAVLTQQGRPIAYFSENFNDAKRRYSTYDKELYAIIRALSHWQHYLISKEFILHSDHEAVKYIQGQHKLQPRHAKWVEFLQMFNISIRHKSSKLNKGVDALSRKYLVFQTISHKILGFDLLKQGYVEDPNFGTIFDHCQYHPTKDFRLVDGYLFKSSRLCIAQQSVNVVLIREVHEGGLSGHFGVGCIEKPVKWPNELSGGVNL</sequence>
<dbReference type="Gene3D" id="3.30.420.10">
    <property type="entry name" value="Ribonuclease H-like superfamily/Ribonuclease H"/>
    <property type="match status" value="1"/>
</dbReference>
<protein>
    <recommendedName>
        <fullName evidence="12">Reverse transcriptase domain-containing protein</fullName>
    </recommendedName>
</protein>
<evidence type="ECO:0000256" key="6">
    <source>
        <dbReference type="ARBA" id="ARBA00022918"/>
    </source>
</evidence>
<evidence type="ECO:0000256" key="2">
    <source>
        <dbReference type="ARBA" id="ARBA00022695"/>
    </source>
</evidence>
<evidence type="ECO:0000256" key="4">
    <source>
        <dbReference type="ARBA" id="ARBA00022759"/>
    </source>
</evidence>
<keyword evidence="3" id="KW-0540">Nuclease</keyword>
<keyword evidence="1" id="KW-0808">Transferase</keyword>
<dbReference type="Pfam" id="PF00078">
    <property type="entry name" value="RVT_1"/>
    <property type="match status" value="1"/>
</dbReference>
<dbReference type="OrthoDB" id="415724at2759"/>
<name>A0A5N6NNV8_9ASTR</name>
<evidence type="ECO:0000259" key="9">
    <source>
        <dbReference type="Pfam" id="PF17917"/>
    </source>
</evidence>
<feature type="region of interest" description="Disordered" evidence="7">
    <location>
        <begin position="1"/>
        <end position="22"/>
    </location>
</feature>
<feature type="domain" description="Reverse transcriptase RNase H-like" evidence="9">
    <location>
        <begin position="353"/>
        <end position="447"/>
    </location>
</feature>
<dbReference type="InterPro" id="IPR000477">
    <property type="entry name" value="RT_dom"/>
</dbReference>
<keyword evidence="11" id="KW-1185">Reference proteome</keyword>
<keyword evidence="2" id="KW-0548">Nucleotidyltransferase</keyword>
<dbReference type="CDD" id="cd09274">
    <property type="entry name" value="RNase_HI_RT_Ty3"/>
    <property type="match status" value="1"/>
</dbReference>
<dbReference type="AlphaFoldDB" id="A0A5N6NNV8"/>
<keyword evidence="5" id="KW-0378">Hydrolase</keyword>
<evidence type="ECO:0008006" key="12">
    <source>
        <dbReference type="Google" id="ProtNLM"/>
    </source>
</evidence>
<dbReference type="Gene3D" id="3.30.70.270">
    <property type="match status" value="2"/>
</dbReference>
<accession>A0A5N6NNV8</accession>
<evidence type="ECO:0000313" key="10">
    <source>
        <dbReference type="EMBL" id="KAD4982013.1"/>
    </source>
</evidence>
<dbReference type="CDD" id="cd01647">
    <property type="entry name" value="RT_LTR"/>
    <property type="match status" value="1"/>
</dbReference>
<dbReference type="Proteomes" id="UP000326396">
    <property type="component" value="Linkage Group LG18"/>
</dbReference>
<dbReference type="InterPro" id="IPR041373">
    <property type="entry name" value="RT_RNaseH"/>
</dbReference>
<keyword evidence="4" id="KW-0255">Endonuclease</keyword>
<evidence type="ECO:0000313" key="11">
    <source>
        <dbReference type="Proteomes" id="UP000326396"/>
    </source>
</evidence>
<dbReference type="Pfam" id="PF17917">
    <property type="entry name" value="RT_RNaseH"/>
    <property type="match status" value="1"/>
</dbReference>
<dbReference type="PANTHER" id="PTHR35046">
    <property type="entry name" value="ZINC KNUCKLE (CCHC-TYPE) FAMILY PROTEIN"/>
    <property type="match status" value="1"/>
</dbReference>
<dbReference type="InterPro" id="IPR043502">
    <property type="entry name" value="DNA/RNA_pol_sf"/>
</dbReference>